<evidence type="ECO:0000256" key="6">
    <source>
        <dbReference type="SAM" id="MobiDB-lite"/>
    </source>
</evidence>
<dbReference type="InterPro" id="IPR013949">
    <property type="entry name" value="Utp6"/>
</dbReference>
<dbReference type="AlphaFoldDB" id="A0A9W6XBT8"/>
<dbReference type="GO" id="GO:0034388">
    <property type="term" value="C:Pwp2p-containing subcomplex of 90S preribosome"/>
    <property type="evidence" value="ECO:0007669"/>
    <property type="project" value="TreeGrafter"/>
</dbReference>
<accession>A0A9W6XBT8</accession>
<comment type="similarity">
    <text evidence="2">Belongs to the UTP6 family.</text>
</comment>
<evidence type="ECO:0000259" key="7">
    <source>
        <dbReference type="Pfam" id="PF08640"/>
    </source>
</evidence>
<dbReference type="GO" id="GO:0030515">
    <property type="term" value="F:snoRNA binding"/>
    <property type="evidence" value="ECO:0007669"/>
    <property type="project" value="InterPro"/>
</dbReference>
<feature type="domain" description="U3 small nucleolar RNA-associated protein 6 homolog C-terminal" evidence="8">
    <location>
        <begin position="351"/>
        <end position="645"/>
    </location>
</feature>
<dbReference type="InterPro" id="IPR003107">
    <property type="entry name" value="HAT"/>
</dbReference>
<dbReference type="InterPro" id="IPR056907">
    <property type="entry name" value="UTP6_C"/>
</dbReference>
<comment type="caution">
    <text evidence="9">The sequence shown here is derived from an EMBL/GenBank/DDBJ whole genome shotgun (WGS) entry which is preliminary data.</text>
</comment>
<evidence type="ECO:0000256" key="1">
    <source>
        <dbReference type="ARBA" id="ARBA00004604"/>
    </source>
</evidence>
<evidence type="ECO:0000256" key="3">
    <source>
        <dbReference type="ARBA" id="ARBA00022552"/>
    </source>
</evidence>
<dbReference type="GO" id="GO:0000462">
    <property type="term" value="P:maturation of SSU-rRNA from tricistronic rRNA transcript (SSU-rRNA, 5.8S rRNA, LSU-rRNA)"/>
    <property type="evidence" value="ECO:0007669"/>
    <property type="project" value="InterPro"/>
</dbReference>
<sequence length="668" mass="75613">MADTVQITMEKMVPELEDLQARRIFSAAEIRQIVDRRRGFEYALQRVPLRKIDAMRYVEYELKLDALRAARKERMGLVKVTLGDTAGVKRVHNIFDRVLFKHRGSVELWLQYVAFCKREGSSRVLSAVFSRALQSHPRSAELWIEAASYEFGVNLNVDSARVLMQRAIRLNKHNQKLWLEYFRLELLYVQKLAMRRQVLRLDEEVEKTEDDGSTVLINELPEEKEVTEEEVSEGMAAKMNARKLVLQGAIAKIVYSNAVATIPDDVAFRLNFVEIRDLFGVHTAAELSDFILENCLESFPKSEEVHTAKALRPFLAIEESTAAHTGDSSEVDGANVSEAERQAELLVVHNFETSVTQLDTISMKKLFADWLVARLASPSQTAFLLEYARAKLKEFAFSTSSSTSPSLAIKYVDLIHRTDGTNDALMVVRKVCDECLPQSSEVWLLQSQLVLHTDYEESNTSRSPSAKRRRTSRGSISKTDTTNPLSTAVSVLKTALTKIVTEDFDAQFAIHNRLVQLLISSAESPTVIEKAYKNALGAQKRGSAHWSAVRQQYVTWASTQHSIEQVRSLYTKFMVDEQLLPTSETRAFLSLCVDIETSATSVNVAQVQKLFEKLVELFGSELEEVWVQYVRCLSERLALFADATRVQQRALRVWKESPALTQLAFTGL</sequence>
<feature type="region of interest" description="Disordered" evidence="6">
    <location>
        <begin position="456"/>
        <end position="481"/>
    </location>
</feature>
<dbReference type="Pfam" id="PF24892">
    <property type="entry name" value="UTP6_C"/>
    <property type="match status" value="1"/>
</dbReference>
<dbReference type="InterPro" id="IPR011990">
    <property type="entry name" value="TPR-like_helical_dom_sf"/>
</dbReference>
<evidence type="ECO:0000256" key="4">
    <source>
        <dbReference type="ARBA" id="ARBA00022737"/>
    </source>
</evidence>
<reference evidence="9" key="1">
    <citation type="submission" date="2023-04" db="EMBL/GenBank/DDBJ databases">
        <title>Phytophthora fragariaefolia NBRC 109709.</title>
        <authorList>
            <person name="Ichikawa N."/>
            <person name="Sato H."/>
            <person name="Tonouchi N."/>
        </authorList>
    </citation>
    <scope>NUCLEOTIDE SEQUENCE</scope>
    <source>
        <strain evidence="9">NBRC 109709</strain>
    </source>
</reference>
<comment type="subcellular location">
    <subcellularLocation>
        <location evidence="1">Nucleus</location>
        <location evidence="1">Nucleolus</location>
    </subcellularLocation>
</comment>
<keyword evidence="5" id="KW-0539">Nucleus</keyword>
<keyword evidence="3" id="KW-0698">rRNA processing</keyword>
<dbReference type="GO" id="GO:0032040">
    <property type="term" value="C:small-subunit processome"/>
    <property type="evidence" value="ECO:0007669"/>
    <property type="project" value="TreeGrafter"/>
</dbReference>
<dbReference type="PANTHER" id="PTHR23271:SF1">
    <property type="entry name" value="U3 SMALL NUCLEOLAR RNA-ASSOCIATED PROTEIN 6 HOMOLOG"/>
    <property type="match status" value="1"/>
</dbReference>
<dbReference type="PANTHER" id="PTHR23271">
    <property type="entry name" value="HEPATOCELLULAR CARCINOMA-ASSOCIATED ANTIGEN 66"/>
    <property type="match status" value="1"/>
</dbReference>
<dbReference type="InterPro" id="IPR055347">
    <property type="entry name" value="UTP6_N"/>
</dbReference>
<dbReference type="OrthoDB" id="28112at2759"/>
<dbReference type="SMART" id="SM00386">
    <property type="entry name" value="HAT"/>
    <property type="match status" value="4"/>
</dbReference>
<gene>
    <name evidence="9" type="ORF">Pfra01_000938000</name>
</gene>
<keyword evidence="10" id="KW-1185">Reference proteome</keyword>
<proteinExistence type="inferred from homology"/>
<name>A0A9W6XBT8_9STRA</name>
<protein>
    <submittedName>
        <fullName evidence="9">Unnamed protein product</fullName>
    </submittedName>
</protein>
<organism evidence="9 10">
    <name type="scientific">Phytophthora fragariaefolia</name>
    <dbReference type="NCBI Taxonomy" id="1490495"/>
    <lineage>
        <taxon>Eukaryota</taxon>
        <taxon>Sar</taxon>
        <taxon>Stramenopiles</taxon>
        <taxon>Oomycota</taxon>
        <taxon>Peronosporomycetes</taxon>
        <taxon>Peronosporales</taxon>
        <taxon>Peronosporaceae</taxon>
        <taxon>Phytophthora</taxon>
    </lineage>
</organism>
<evidence type="ECO:0000313" key="10">
    <source>
        <dbReference type="Proteomes" id="UP001165121"/>
    </source>
</evidence>
<dbReference type="SUPFAM" id="SSF48452">
    <property type="entry name" value="TPR-like"/>
    <property type="match status" value="1"/>
</dbReference>
<dbReference type="Proteomes" id="UP001165121">
    <property type="component" value="Unassembled WGS sequence"/>
</dbReference>
<dbReference type="Pfam" id="PF08640">
    <property type="entry name" value="U3_assoc_6"/>
    <property type="match status" value="1"/>
</dbReference>
<dbReference type="Gene3D" id="1.25.40.10">
    <property type="entry name" value="Tetratricopeptide repeat domain"/>
    <property type="match status" value="3"/>
</dbReference>
<dbReference type="EMBL" id="BSXT01000870">
    <property type="protein sequence ID" value="GMF35435.1"/>
    <property type="molecule type" value="Genomic_DNA"/>
</dbReference>
<evidence type="ECO:0000313" key="9">
    <source>
        <dbReference type="EMBL" id="GMF35435.1"/>
    </source>
</evidence>
<evidence type="ECO:0000259" key="8">
    <source>
        <dbReference type="Pfam" id="PF24892"/>
    </source>
</evidence>
<evidence type="ECO:0000256" key="5">
    <source>
        <dbReference type="ARBA" id="ARBA00023242"/>
    </source>
</evidence>
<keyword evidence="4" id="KW-0677">Repeat</keyword>
<feature type="domain" description="U3 small nucleolar RNA-associated protein 6 N-terminal" evidence="7">
    <location>
        <begin position="9"/>
        <end position="83"/>
    </location>
</feature>
<evidence type="ECO:0000256" key="2">
    <source>
        <dbReference type="ARBA" id="ARBA00010734"/>
    </source>
</evidence>